<dbReference type="AlphaFoldDB" id="B9Y5Q1"/>
<name>B9Y5Q1_9FIRM</name>
<dbReference type="HOGENOM" id="CLU_3217202_0_0_9"/>
<dbReference type="STRING" id="545696.HOLDEFILI_01133"/>
<evidence type="ECO:0000313" key="2">
    <source>
        <dbReference type="Proteomes" id="UP000005950"/>
    </source>
</evidence>
<comment type="caution">
    <text evidence="1">The sequence shown here is derived from an EMBL/GenBank/DDBJ whole genome shotgun (WGS) entry which is preliminary data.</text>
</comment>
<gene>
    <name evidence="1" type="ORF">HOLDEFILI_01133</name>
</gene>
<dbReference type="EMBL" id="ACCF01000064">
    <property type="protein sequence ID" value="EEF68709.1"/>
    <property type="molecule type" value="Genomic_DNA"/>
</dbReference>
<dbReference type="Proteomes" id="UP000005950">
    <property type="component" value="Unassembled WGS sequence"/>
</dbReference>
<organism evidence="1 2">
    <name type="scientific">Holdemania filiformis DSM 12042</name>
    <dbReference type="NCBI Taxonomy" id="545696"/>
    <lineage>
        <taxon>Bacteria</taxon>
        <taxon>Bacillati</taxon>
        <taxon>Bacillota</taxon>
        <taxon>Erysipelotrichia</taxon>
        <taxon>Erysipelotrichales</taxon>
        <taxon>Erysipelotrichaceae</taxon>
        <taxon>Holdemania</taxon>
    </lineage>
</organism>
<reference evidence="1 2" key="1">
    <citation type="submission" date="2008-12" db="EMBL/GenBank/DDBJ databases">
        <authorList>
            <person name="Fulton L."/>
            <person name="Clifton S."/>
            <person name="Fulton B."/>
            <person name="Xu J."/>
            <person name="Minx P."/>
            <person name="Pepin K.H."/>
            <person name="Johnson M."/>
            <person name="Bhonagiri V."/>
            <person name="Nash W.E."/>
            <person name="Mardis E.R."/>
            <person name="Wilson R.K."/>
        </authorList>
    </citation>
    <scope>NUCLEOTIDE SEQUENCE [LARGE SCALE GENOMIC DNA]</scope>
    <source>
        <strain evidence="1 2">DSM 12042</strain>
    </source>
</reference>
<accession>B9Y5Q1</accession>
<proteinExistence type="predicted"/>
<reference evidence="1 2" key="2">
    <citation type="submission" date="2009-02" db="EMBL/GenBank/DDBJ databases">
        <title>Draft genome sequence of Holdemania filiformis DSM 12042.</title>
        <authorList>
            <person name="Sudarsanam P."/>
            <person name="Ley R."/>
            <person name="Guruge J."/>
            <person name="Turnbaugh P.J."/>
            <person name="Mahowald M."/>
            <person name="Liep D."/>
            <person name="Gordon J."/>
        </authorList>
    </citation>
    <scope>NUCLEOTIDE SEQUENCE [LARGE SCALE GENOMIC DNA]</scope>
    <source>
        <strain evidence="1 2">DSM 12042</strain>
    </source>
</reference>
<evidence type="ECO:0000313" key="1">
    <source>
        <dbReference type="EMBL" id="EEF68709.1"/>
    </source>
</evidence>
<protein>
    <submittedName>
        <fullName evidence="1">Uncharacterized protein</fullName>
    </submittedName>
</protein>
<sequence length="44" mass="5182">MHHKKANQILRTDPNLFYFELNFPTSKMAFKTKISERKTGVLPC</sequence>